<dbReference type="InterPro" id="IPR038365">
    <property type="entry name" value="EcoRII_C_sf"/>
</dbReference>
<dbReference type="SUPFAM" id="SSF52980">
    <property type="entry name" value="Restriction endonuclease-like"/>
    <property type="match status" value="1"/>
</dbReference>
<keyword evidence="2" id="KW-1185">Reference proteome</keyword>
<dbReference type="Proteomes" id="UP000280881">
    <property type="component" value="Unassembled WGS sequence"/>
</dbReference>
<accession>A0A420W596</accession>
<dbReference type="InterPro" id="IPR011335">
    <property type="entry name" value="Restrct_endonuc-II-like"/>
</dbReference>
<dbReference type="Gene3D" id="3.40.91.80">
    <property type="match status" value="1"/>
</dbReference>
<proteinExistence type="predicted"/>
<evidence type="ECO:0000313" key="1">
    <source>
        <dbReference type="EMBL" id="RKQ59095.1"/>
    </source>
</evidence>
<gene>
    <name evidence="1" type="ORF">C7457_1735</name>
</gene>
<sequence>MGRKKIKLSIENLPIDSSVLLGYLFLKEAIKVLKSRKKRQDLRKKLFKLIENIESSNNFGTFSQEKKIRDLKNELEEIFSQYKTSFFTTLLLINTLSTDIKKLRKHLLVLITSLYFLEIKEIILEAKREKLFEKLVLKNLGMEDYIEEETKEEIHPVKKLQLQYDLVDVIRPYASRVAIAIFSEQPEEIYRNLSELIKEDSQEKFEAEIKKTYELLSSQFQNILFESVKQSDTSLSGDNYETRIENLLLACGIDREKIQRKVHEEKNGQEHDFLIFINDKKISIGAKRTQRERYKQYRPSKNVDLAIVFTLGIDLTEDKVKVITEDYNSYIFVADEVYEQKEFLKNNEKVKKVSEFPDFIKKFL</sequence>
<evidence type="ECO:0008006" key="3">
    <source>
        <dbReference type="Google" id="ProtNLM"/>
    </source>
</evidence>
<dbReference type="RefSeq" id="WP_121172057.1">
    <property type="nucleotide sequence ID" value="NZ_RBIE01000007.1"/>
</dbReference>
<comment type="caution">
    <text evidence="1">The sequence shown here is derived from an EMBL/GenBank/DDBJ whole genome shotgun (WGS) entry which is preliminary data.</text>
</comment>
<dbReference type="OrthoDB" id="5368657at2"/>
<dbReference type="EMBL" id="RBIE01000007">
    <property type="protein sequence ID" value="RKQ59095.1"/>
    <property type="molecule type" value="Genomic_DNA"/>
</dbReference>
<evidence type="ECO:0000313" key="2">
    <source>
        <dbReference type="Proteomes" id="UP000280881"/>
    </source>
</evidence>
<name>A0A420W596_9BACT</name>
<reference evidence="1 2" key="1">
    <citation type="submission" date="2018-10" db="EMBL/GenBank/DDBJ databases">
        <title>Genomic Encyclopedia of Type Strains, Phase IV (KMG-IV): sequencing the most valuable type-strain genomes for metagenomic binning, comparative biology and taxonomic classification.</title>
        <authorList>
            <person name="Goeker M."/>
        </authorList>
    </citation>
    <scope>NUCLEOTIDE SEQUENCE [LARGE SCALE GENOMIC DNA]</scope>
    <source>
        <strain evidence="1 2">DSM 15521</strain>
    </source>
</reference>
<protein>
    <recommendedName>
        <fullName evidence="3">Restriction endonuclease</fullName>
    </recommendedName>
</protein>
<organism evidence="1 2">
    <name type="scientific">Thermovibrio guaymasensis</name>
    <dbReference type="NCBI Taxonomy" id="240167"/>
    <lineage>
        <taxon>Bacteria</taxon>
        <taxon>Pseudomonadati</taxon>
        <taxon>Aquificota</taxon>
        <taxon>Aquificia</taxon>
        <taxon>Desulfurobacteriales</taxon>
        <taxon>Desulfurobacteriaceae</taxon>
        <taxon>Thermovibrio</taxon>
    </lineage>
</organism>
<dbReference type="AlphaFoldDB" id="A0A420W596"/>